<comment type="caution">
    <text evidence="1">The sequence shown here is derived from an EMBL/GenBank/DDBJ whole genome shotgun (WGS) entry which is preliminary data.</text>
</comment>
<dbReference type="EMBL" id="BMMK01000011">
    <property type="protein sequence ID" value="GGM55969.1"/>
    <property type="molecule type" value="Genomic_DNA"/>
</dbReference>
<proteinExistence type="predicted"/>
<gene>
    <name evidence="1" type="ORF">GCM10012275_28880</name>
</gene>
<evidence type="ECO:0000313" key="2">
    <source>
        <dbReference type="Proteomes" id="UP000637578"/>
    </source>
</evidence>
<evidence type="ECO:0008006" key="3">
    <source>
        <dbReference type="Google" id="ProtNLM"/>
    </source>
</evidence>
<dbReference type="RefSeq" id="WP_189057848.1">
    <property type="nucleotide sequence ID" value="NZ_BMMK01000011.1"/>
</dbReference>
<name>A0A8J3FV79_9PSEU</name>
<evidence type="ECO:0000313" key="1">
    <source>
        <dbReference type="EMBL" id="GGM55969.1"/>
    </source>
</evidence>
<sequence length="105" mass="11046">MSAPGEHLVELVARAVREHPAVARLDGGPDGTVVSELPGGRVLGVRADEPGHRVRIAVVVRWGHPLPQVVDELRERVRALAGRVPVDVTISGVAAPVDETDGTLS</sequence>
<keyword evidence="2" id="KW-1185">Reference proteome</keyword>
<protein>
    <recommendedName>
        <fullName evidence="3">Asp23/Gls24 family envelope stress response protein</fullName>
    </recommendedName>
</protein>
<dbReference type="Proteomes" id="UP000637578">
    <property type="component" value="Unassembled WGS sequence"/>
</dbReference>
<organism evidence="1 2">
    <name type="scientific">Longimycelium tulufanense</name>
    <dbReference type="NCBI Taxonomy" id="907463"/>
    <lineage>
        <taxon>Bacteria</taxon>
        <taxon>Bacillati</taxon>
        <taxon>Actinomycetota</taxon>
        <taxon>Actinomycetes</taxon>
        <taxon>Pseudonocardiales</taxon>
        <taxon>Pseudonocardiaceae</taxon>
        <taxon>Longimycelium</taxon>
    </lineage>
</organism>
<dbReference type="AlphaFoldDB" id="A0A8J3FV79"/>
<reference evidence="1" key="1">
    <citation type="journal article" date="2014" name="Int. J. Syst. Evol. Microbiol.">
        <title>Complete genome sequence of Corynebacterium casei LMG S-19264T (=DSM 44701T), isolated from a smear-ripened cheese.</title>
        <authorList>
            <consortium name="US DOE Joint Genome Institute (JGI-PGF)"/>
            <person name="Walter F."/>
            <person name="Albersmeier A."/>
            <person name="Kalinowski J."/>
            <person name="Ruckert C."/>
        </authorList>
    </citation>
    <scope>NUCLEOTIDE SEQUENCE</scope>
    <source>
        <strain evidence="1">CGMCC 4.5737</strain>
    </source>
</reference>
<reference evidence="1" key="2">
    <citation type="submission" date="2020-09" db="EMBL/GenBank/DDBJ databases">
        <authorList>
            <person name="Sun Q."/>
            <person name="Zhou Y."/>
        </authorList>
    </citation>
    <scope>NUCLEOTIDE SEQUENCE</scope>
    <source>
        <strain evidence="1">CGMCC 4.5737</strain>
    </source>
</reference>
<accession>A0A8J3FV79</accession>